<evidence type="ECO:0000256" key="1">
    <source>
        <dbReference type="SAM" id="MobiDB-lite"/>
    </source>
</evidence>
<feature type="non-terminal residue" evidence="2">
    <location>
        <position position="170"/>
    </location>
</feature>
<dbReference type="AlphaFoldDB" id="A0A5E4QBE5"/>
<keyword evidence="3" id="KW-1185">Reference proteome</keyword>
<proteinExistence type="predicted"/>
<organism evidence="2 3">
    <name type="scientific">Leptidea sinapis</name>
    <dbReference type="NCBI Taxonomy" id="189913"/>
    <lineage>
        <taxon>Eukaryota</taxon>
        <taxon>Metazoa</taxon>
        <taxon>Ecdysozoa</taxon>
        <taxon>Arthropoda</taxon>
        <taxon>Hexapoda</taxon>
        <taxon>Insecta</taxon>
        <taxon>Pterygota</taxon>
        <taxon>Neoptera</taxon>
        <taxon>Endopterygota</taxon>
        <taxon>Lepidoptera</taxon>
        <taxon>Glossata</taxon>
        <taxon>Ditrysia</taxon>
        <taxon>Papilionoidea</taxon>
        <taxon>Pieridae</taxon>
        <taxon>Dismorphiinae</taxon>
        <taxon>Leptidea</taxon>
    </lineage>
</organism>
<accession>A0A5E4QBE5</accession>
<feature type="compositionally biased region" description="Basic and acidic residues" evidence="1">
    <location>
        <begin position="150"/>
        <end position="161"/>
    </location>
</feature>
<feature type="non-terminal residue" evidence="2">
    <location>
        <position position="1"/>
    </location>
</feature>
<feature type="region of interest" description="Disordered" evidence="1">
    <location>
        <begin position="73"/>
        <end position="115"/>
    </location>
</feature>
<sequence length="170" mass="19539">WTEVWHLDKQANNILSVKQLCSKELRVSLVRLEDVNDHCDVKRLAVFNEQYDKMYTELTNPCNKNRTMLKKSVDLKKNKKNIPVKKPNSSNVNEPTHNQTIASKRTNKIPSESSTSIIGETTKQSVELKEHNTIYRDKKSQSDNITRTTPNEHDASKEHNACEMSESSNV</sequence>
<feature type="compositionally biased region" description="Polar residues" evidence="1">
    <location>
        <begin position="92"/>
        <end position="110"/>
    </location>
</feature>
<name>A0A5E4QBE5_9NEOP</name>
<dbReference type="EMBL" id="FZQP02002338">
    <property type="protein sequence ID" value="VVC95576.1"/>
    <property type="molecule type" value="Genomic_DNA"/>
</dbReference>
<evidence type="ECO:0000313" key="3">
    <source>
        <dbReference type="Proteomes" id="UP000324832"/>
    </source>
</evidence>
<reference evidence="2 3" key="1">
    <citation type="submission" date="2017-07" db="EMBL/GenBank/DDBJ databases">
        <authorList>
            <person name="Talla V."/>
            <person name="Backstrom N."/>
        </authorList>
    </citation>
    <scope>NUCLEOTIDE SEQUENCE [LARGE SCALE GENOMIC DNA]</scope>
</reference>
<feature type="region of interest" description="Disordered" evidence="1">
    <location>
        <begin position="129"/>
        <end position="170"/>
    </location>
</feature>
<feature type="compositionally biased region" description="Basic and acidic residues" evidence="1">
    <location>
        <begin position="129"/>
        <end position="141"/>
    </location>
</feature>
<evidence type="ECO:0000313" key="2">
    <source>
        <dbReference type="EMBL" id="VVC95576.1"/>
    </source>
</evidence>
<dbReference type="Proteomes" id="UP000324832">
    <property type="component" value="Unassembled WGS sequence"/>
</dbReference>
<protein>
    <submittedName>
        <fullName evidence="2">Uncharacterized protein</fullName>
    </submittedName>
</protein>
<gene>
    <name evidence="2" type="ORF">LSINAPIS_LOCUS7261</name>
</gene>